<organism evidence="1">
    <name type="scientific">Arundo donax</name>
    <name type="common">Giant reed</name>
    <name type="synonym">Donax arundinaceus</name>
    <dbReference type="NCBI Taxonomy" id="35708"/>
    <lineage>
        <taxon>Eukaryota</taxon>
        <taxon>Viridiplantae</taxon>
        <taxon>Streptophyta</taxon>
        <taxon>Embryophyta</taxon>
        <taxon>Tracheophyta</taxon>
        <taxon>Spermatophyta</taxon>
        <taxon>Magnoliopsida</taxon>
        <taxon>Liliopsida</taxon>
        <taxon>Poales</taxon>
        <taxon>Poaceae</taxon>
        <taxon>PACMAD clade</taxon>
        <taxon>Arundinoideae</taxon>
        <taxon>Arundineae</taxon>
        <taxon>Arundo</taxon>
    </lineage>
</organism>
<protein>
    <submittedName>
        <fullName evidence="1">Uncharacterized protein</fullName>
    </submittedName>
</protein>
<proteinExistence type="predicted"/>
<reference evidence="1" key="1">
    <citation type="submission" date="2014-09" db="EMBL/GenBank/DDBJ databases">
        <authorList>
            <person name="Magalhaes I.L.F."/>
            <person name="Oliveira U."/>
            <person name="Santos F.R."/>
            <person name="Vidigal T.H.D.A."/>
            <person name="Brescovit A.D."/>
            <person name="Santos A.J."/>
        </authorList>
    </citation>
    <scope>NUCLEOTIDE SEQUENCE</scope>
    <source>
        <tissue evidence="1">Shoot tissue taken approximately 20 cm above the soil surface</tissue>
    </source>
</reference>
<dbReference type="EMBL" id="GBRH01212182">
    <property type="protein sequence ID" value="JAD85713.1"/>
    <property type="molecule type" value="Transcribed_RNA"/>
</dbReference>
<sequence>MPWASAPWRKMARASVSLGFTSGSGCGTAAAVAGIAKLRDAKIAMNPMECSKNCTAIAVVFAQL</sequence>
<accession>A0A0A9DGA4</accession>
<reference evidence="1" key="2">
    <citation type="journal article" date="2015" name="Data Brief">
        <title>Shoot transcriptome of the giant reed, Arundo donax.</title>
        <authorList>
            <person name="Barrero R.A."/>
            <person name="Guerrero F.D."/>
            <person name="Moolhuijzen P."/>
            <person name="Goolsby J.A."/>
            <person name="Tidwell J."/>
            <person name="Bellgard S.E."/>
            <person name="Bellgard M.I."/>
        </authorList>
    </citation>
    <scope>NUCLEOTIDE SEQUENCE</scope>
    <source>
        <tissue evidence="1">Shoot tissue taken approximately 20 cm above the soil surface</tissue>
    </source>
</reference>
<evidence type="ECO:0000313" key="1">
    <source>
        <dbReference type="EMBL" id="JAD85713.1"/>
    </source>
</evidence>
<name>A0A0A9DGA4_ARUDO</name>
<dbReference type="AlphaFoldDB" id="A0A0A9DGA4"/>